<feature type="region of interest" description="Disordered" evidence="1">
    <location>
        <begin position="243"/>
        <end position="322"/>
    </location>
</feature>
<evidence type="ECO:0000313" key="2">
    <source>
        <dbReference type="EMBL" id="KAL0957703.1"/>
    </source>
</evidence>
<keyword evidence="3" id="KW-1185">Reference proteome</keyword>
<proteinExistence type="predicted"/>
<feature type="region of interest" description="Disordered" evidence="1">
    <location>
        <begin position="76"/>
        <end position="103"/>
    </location>
</feature>
<gene>
    <name evidence="2" type="ORF">HGRIS_001483</name>
</gene>
<evidence type="ECO:0000313" key="3">
    <source>
        <dbReference type="Proteomes" id="UP001556367"/>
    </source>
</evidence>
<feature type="compositionally biased region" description="Basic and acidic residues" evidence="1">
    <location>
        <begin position="295"/>
        <end position="306"/>
    </location>
</feature>
<dbReference type="EMBL" id="JASNQZ010000005">
    <property type="protein sequence ID" value="KAL0957703.1"/>
    <property type="molecule type" value="Genomic_DNA"/>
</dbReference>
<reference evidence="3" key="1">
    <citation type="submission" date="2024-06" db="EMBL/GenBank/DDBJ databases">
        <title>Multi-omics analyses provide insights into the biosynthesis of the anticancer antibiotic pleurotin in Hohenbuehelia grisea.</title>
        <authorList>
            <person name="Weaver J.A."/>
            <person name="Alberti F."/>
        </authorList>
    </citation>
    <scope>NUCLEOTIDE SEQUENCE [LARGE SCALE GENOMIC DNA]</scope>
    <source>
        <strain evidence="3">T-177</strain>
    </source>
</reference>
<accession>A0ABR3JRE6</accession>
<name>A0ABR3JRE6_9AGAR</name>
<organism evidence="2 3">
    <name type="scientific">Hohenbuehelia grisea</name>
    <dbReference type="NCBI Taxonomy" id="104357"/>
    <lineage>
        <taxon>Eukaryota</taxon>
        <taxon>Fungi</taxon>
        <taxon>Dikarya</taxon>
        <taxon>Basidiomycota</taxon>
        <taxon>Agaricomycotina</taxon>
        <taxon>Agaricomycetes</taxon>
        <taxon>Agaricomycetidae</taxon>
        <taxon>Agaricales</taxon>
        <taxon>Pleurotineae</taxon>
        <taxon>Pleurotaceae</taxon>
        <taxon>Hohenbuehelia</taxon>
    </lineage>
</organism>
<sequence length="399" mass="44298">MSGTSAPSVPLSQDLLDSTLRLFLCIGVALIGTREAPWYAAFDEALHFFLGKVVATKHIINVTAIMPQFPIPRDVDLVKDDGGDTDDDDADPPSPSLGRGKDAPAKDLITTELKVAKKPSVAVCIPDFARRRFVLPADDRSGRCVLDQRLDLLVENKSLDDLLALSMKLFNANAQVTQQAIHAFDQDSKINVIGTIAAAGRFWRYEEVYRDEIEQFGYRRRDRDHDDYAPKRLPSFTLFTREQAPSPESQLHPPLSPKTPSNQTHPTRPEHSQPSGSSGPPRKRANVGMAVFGGKEPEARYTDEKSPPSAPTSEDSPFPRGYHPEVYAQAHAFERDLLQRYGVMKGTQRVFELGSDTQTQAQLFAEIWDRLLVFDQGWETNVMQLAAAREAGKGKGKTV</sequence>
<protein>
    <submittedName>
        <fullName evidence="2">Uncharacterized protein</fullName>
    </submittedName>
</protein>
<evidence type="ECO:0000256" key="1">
    <source>
        <dbReference type="SAM" id="MobiDB-lite"/>
    </source>
</evidence>
<dbReference type="Proteomes" id="UP001556367">
    <property type="component" value="Unassembled WGS sequence"/>
</dbReference>
<comment type="caution">
    <text evidence="2">The sequence shown here is derived from an EMBL/GenBank/DDBJ whole genome shotgun (WGS) entry which is preliminary data.</text>
</comment>
<feature type="compositionally biased region" description="Polar residues" evidence="1">
    <location>
        <begin position="258"/>
        <end position="278"/>
    </location>
</feature>